<evidence type="ECO:0008006" key="5">
    <source>
        <dbReference type="Google" id="ProtNLM"/>
    </source>
</evidence>
<dbReference type="RefSeq" id="WP_308420304.1">
    <property type="nucleotide sequence ID" value="NZ_BMEX01000008.1"/>
</dbReference>
<evidence type="ECO:0000313" key="3">
    <source>
        <dbReference type="EMBL" id="GGA49687.1"/>
    </source>
</evidence>
<organism evidence="3 4">
    <name type="scientific">Kroppenstedtia guangzhouensis</name>
    <dbReference type="NCBI Taxonomy" id="1274356"/>
    <lineage>
        <taxon>Bacteria</taxon>
        <taxon>Bacillati</taxon>
        <taxon>Bacillota</taxon>
        <taxon>Bacilli</taxon>
        <taxon>Bacillales</taxon>
        <taxon>Thermoactinomycetaceae</taxon>
        <taxon>Kroppenstedtia</taxon>
    </lineage>
</organism>
<evidence type="ECO:0000256" key="1">
    <source>
        <dbReference type="ARBA" id="ARBA00008270"/>
    </source>
</evidence>
<evidence type="ECO:0000313" key="4">
    <source>
        <dbReference type="Proteomes" id="UP000617979"/>
    </source>
</evidence>
<reference evidence="4" key="1">
    <citation type="journal article" date="2019" name="Int. J. Syst. Evol. Microbiol.">
        <title>The Global Catalogue of Microorganisms (GCM) 10K type strain sequencing project: providing services to taxonomists for standard genome sequencing and annotation.</title>
        <authorList>
            <consortium name="The Broad Institute Genomics Platform"/>
            <consortium name="The Broad Institute Genome Sequencing Center for Infectious Disease"/>
            <person name="Wu L."/>
            <person name="Ma J."/>
        </authorList>
    </citation>
    <scope>NUCLEOTIDE SEQUENCE [LARGE SCALE GENOMIC DNA]</scope>
    <source>
        <strain evidence="4">CGMCC 1.12404</strain>
    </source>
</reference>
<dbReference type="SUPFAM" id="SSF54506">
    <property type="entry name" value="Diaminopimelate epimerase-like"/>
    <property type="match status" value="1"/>
</dbReference>
<dbReference type="PANTHER" id="PTHR13774">
    <property type="entry name" value="PHENAZINE BIOSYNTHESIS PROTEIN"/>
    <property type="match status" value="1"/>
</dbReference>
<name>A0ABQ1GTS4_9BACL</name>
<proteinExistence type="inferred from homology"/>
<dbReference type="Proteomes" id="UP000617979">
    <property type="component" value="Unassembled WGS sequence"/>
</dbReference>
<dbReference type="PANTHER" id="PTHR13774:SF17">
    <property type="entry name" value="PHENAZINE BIOSYNTHESIS-LIKE DOMAIN-CONTAINING PROTEIN"/>
    <property type="match status" value="1"/>
</dbReference>
<gene>
    <name evidence="3" type="ORF">GCM10007416_23500</name>
</gene>
<comment type="caution">
    <text evidence="3">The sequence shown here is derived from an EMBL/GenBank/DDBJ whole genome shotgun (WGS) entry which is preliminary data.</text>
</comment>
<keyword evidence="4" id="KW-1185">Reference proteome</keyword>
<dbReference type="Pfam" id="PF02567">
    <property type="entry name" value="PhzC-PhzF"/>
    <property type="match status" value="1"/>
</dbReference>
<accession>A0ABQ1GTS4</accession>
<sequence length="52" mass="5633">MSQKIVQVNAFTDRPFSGNPAAVCILSGPRDEGWMQTIAREMNLPGDSLSVP</sequence>
<comment type="similarity">
    <text evidence="1">Belongs to the PhzF family.</text>
</comment>
<evidence type="ECO:0000256" key="2">
    <source>
        <dbReference type="ARBA" id="ARBA00023235"/>
    </source>
</evidence>
<dbReference type="InterPro" id="IPR003719">
    <property type="entry name" value="Phenazine_PhzF-like"/>
</dbReference>
<protein>
    <recommendedName>
        <fullName evidence="5">Phenazine biosynthesis protein PhzF family</fullName>
    </recommendedName>
</protein>
<dbReference type="EMBL" id="BMEX01000008">
    <property type="protein sequence ID" value="GGA49687.1"/>
    <property type="molecule type" value="Genomic_DNA"/>
</dbReference>
<keyword evidence="2" id="KW-0413">Isomerase</keyword>
<dbReference type="Gene3D" id="3.10.310.10">
    <property type="entry name" value="Diaminopimelate Epimerase, Chain A, domain 1"/>
    <property type="match status" value="1"/>
</dbReference>